<dbReference type="EMBL" id="VWSF01000023">
    <property type="protein sequence ID" value="KAA5541183.1"/>
    <property type="molecule type" value="Genomic_DNA"/>
</dbReference>
<protein>
    <submittedName>
        <fullName evidence="1">Uncharacterized protein</fullName>
    </submittedName>
</protein>
<comment type="caution">
    <text evidence="1">The sequence shown here is derived from an EMBL/GenBank/DDBJ whole genome shotgun (WGS) entry which is preliminary data.</text>
</comment>
<dbReference type="RefSeq" id="WP_150091809.1">
    <property type="nucleotide sequence ID" value="NZ_VWSF01000023.1"/>
</dbReference>
<accession>A0A5M6D1I2</accession>
<evidence type="ECO:0000313" key="1">
    <source>
        <dbReference type="EMBL" id="KAA5541183.1"/>
    </source>
</evidence>
<proteinExistence type="predicted"/>
<evidence type="ECO:0000313" key="2">
    <source>
        <dbReference type="Proteomes" id="UP000323426"/>
    </source>
</evidence>
<name>A0A5M6D1I2_9BACT</name>
<dbReference type="AlphaFoldDB" id="A0A5M6D1I2"/>
<sequence>MYFRILGSQIEYQQAAKRLEQLANAQPHTPEALELKELMEAFIRFEKEMQQSKNKPNRKA</sequence>
<organism evidence="1 2">
    <name type="scientific">Adhaeribacter rhizoryzae</name>
    <dbReference type="NCBI Taxonomy" id="2607907"/>
    <lineage>
        <taxon>Bacteria</taxon>
        <taxon>Pseudomonadati</taxon>
        <taxon>Bacteroidota</taxon>
        <taxon>Cytophagia</taxon>
        <taxon>Cytophagales</taxon>
        <taxon>Hymenobacteraceae</taxon>
        <taxon>Adhaeribacter</taxon>
    </lineage>
</organism>
<gene>
    <name evidence="1" type="ORF">F0145_21375</name>
</gene>
<keyword evidence="2" id="KW-1185">Reference proteome</keyword>
<reference evidence="1 2" key="1">
    <citation type="submission" date="2019-09" db="EMBL/GenBank/DDBJ databases">
        <title>Genome sequence and assembly of Adhaeribacter sp.</title>
        <authorList>
            <person name="Chhetri G."/>
        </authorList>
    </citation>
    <scope>NUCLEOTIDE SEQUENCE [LARGE SCALE GENOMIC DNA]</scope>
    <source>
        <strain evidence="1 2">DK36</strain>
    </source>
</reference>
<dbReference type="Proteomes" id="UP000323426">
    <property type="component" value="Unassembled WGS sequence"/>
</dbReference>